<dbReference type="InterPro" id="IPR000297">
    <property type="entry name" value="PPIase_PpiC"/>
</dbReference>
<accession>A0ABW9UR37</accession>
<dbReference type="Pfam" id="PF09312">
    <property type="entry name" value="SurA_N"/>
    <property type="match status" value="1"/>
</dbReference>
<evidence type="ECO:0000256" key="8">
    <source>
        <dbReference type="ARBA" id="ARBA00031484"/>
    </source>
</evidence>
<dbReference type="Gene3D" id="1.10.4030.10">
    <property type="entry name" value="Porin chaperone SurA, peptide-binding domain"/>
    <property type="match status" value="1"/>
</dbReference>
<dbReference type="EMBL" id="WTYO01000001">
    <property type="protein sequence ID" value="MXO67344.1"/>
    <property type="molecule type" value="Genomic_DNA"/>
</dbReference>
<evidence type="ECO:0000256" key="4">
    <source>
        <dbReference type="ARBA" id="ARBA00023110"/>
    </source>
</evidence>
<evidence type="ECO:0000256" key="9">
    <source>
        <dbReference type="PROSITE-ProRule" id="PRU00278"/>
    </source>
</evidence>
<keyword evidence="13" id="KW-1185">Reference proteome</keyword>
<gene>
    <name evidence="12" type="ORF">GRI72_00645</name>
</gene>
<reference evidence="12 13" key="1">
    <citation type="submission" date="2019-12" db="EMBL/GenBank/DDBJ databases">
        <title>Genomic-based taxomic classification of the family Erythrobacteraceae.</title>
        <authorList>
            <person name="Xu L."/>
        </authorList>
    </citation>
    <scope>NUCLEOTIDE SEQUENCE [LARGE SCALE GENOMIC DNA]</scope>
    <source>
        <strain evidence="12 13">H32</strain>
    </source>
</reference>
<keyword evidence="5" id="KW-0143">Chaperone</keyword>
<dbReference type="SUPFAM" id="SSF54534">
    <property type="entry name" value="FKBP-like"/>
    <property type="match status" value="2"/>
</dbReference>
<feature type="domain" description="PpiC" evidence="11">
    <location>
        <begin position="193"/>
        <end position="290"/>
    </location>
</feature>
<evidence type="ECO:0000259" key="11">
    <source>
        <dbReference type="PROSITE" id="PS50198"/>
    </source>
</evidence>
<dbReference type="Pfam" id="PF00639">
    <property type="entry name" value="Rotamase"/>
    <property type="match status" value="1"/>
</dbReference>
<evidence type="ECO:0000256" key="10">
    <source>
        <dbReference type="SAM" id="SignalP"/>
    </source>
</evidence>
<evidence type="ECO:0000313" key="12">
    <source>
        <dbReference type="EMBL" id="MXO67344.1"/>
    </source>
</evidence>
<dbReference type="GO" id="GO:0016853">
    <property type="term" value="F:isomerase activity"/>
    <property type="evidence" value="ECO:0007669"/>
    <property type="project" value="UniProtKB-KW"/>
</dbReference>
<feature type="signal peptide" evidence="10">
    <location>
        <begin position="1"/>
        <end position="27"/>
    </location>
</feature>
<evidence type="ECO:0000256" key="5">
    <source>
        <dbReference type="ARBA" id="ARBA00023186"/>
    </source>
</evidence>
<sequence>MIEFRFSRLLAGLAALTLSGTPLALHAQTAASSALDIPEDASLLQESDPNVRTATAVVNGTVITRTDIEQRLALLLASANLPPEQMQAARMRIFRNLIDETLQIQAAEAQEMPVTDQEVEARYVDIARRNGQEAAGMDEALRAMGSSPASLKRQIRAELAWQRLLSRNVAPFVNVSAEEVKEVLARLEADRGKEEYRLGEIYLAATPANREAVRQNALRIVEQLRRGADFSVYARQFSEATTAANGGDLGFVRLETLPAEMATVAREMQPGQLVGPFEIPGGFEILYLIDKRTIGMPDPRNAILSLKQISITFPPGVSEAQAGARVEQFTTAVRNLSRCDDAERVAAEIDAEVVTNNGMRLGQLPEPLQPALLELQVGQTTPPFGSIEEGVRVLMLCGRQDPQADGGPTFDRIMAQIEDDRIAKRAQSYLRDLRNDAYIEYN</sequence>
<proteinExistence type="predicted"/>
<comment type="caution">
    <text evidence="12">The sequence shown here is derived from an EMBL/GenBank/DDBJ whole genome shotgun (WGS) entry which is preliminary data.</text>
</comment>
<dbReference type="RefSeq" id="WP_160732016.1">
    <property type="nucleotide sequence ID" value="NZ_CP139719.1"/>
</dbReference>
<evidence type="ECO:0000256" key="7">
    <source>
        <dbReference type="ARBA" id="ARBA00030642"/>
    </source>
</evidence>
<protein>
    <recommendedName>
        <fullName evidence="1">Parvulin-like PPIase</fullName>
    </recommendedName>
    <alternativeName>
        <fullName evidence="7">Peptidyl-prolyl cis-trans isomerase plp</fullName>
    </alternativeName>
    <alternativeName>
        <fullName evidence="8">Rotamase plp</fullName>
    </alternativeName>
</protein>
<dbReference type="Gene3D" id="3.10.50.40">
    <property type="match status" value="1"/>
</dbReference>
<evidence type="ECO:0000256" key="3">
    <source>
        <dbReference type="ARBA" id="ARBA00022764"/>
    </source>
</evidence>
<dbReference type="Proteomes" id="UP000444401">
    <property type="component" value="Unassembled WGS sequence"/>
</dbReference>
<keyword evidence="4 9" id="KW-0697">Rotamase</keyword>
<evidence type="ECO:0000313" key="13">
    <source>
        <dbReference type="Proteomes" id="UP000444401"/>
    </source>
</evidence>
<evidence type="ECO:0000256" key="1">
    <source>
        <dbReference type="ARBA" id="ARBA00018370"/>
    </source>
</evidence>
<dbReference type="InterPro" id="IPR050280">
    <property type="entry name" value="OMP_Chaperone_SurA"/>
</dbReference>
<dbReference type="InterPro" id="IPR015391">
    <property type="entry name" value="SurA_N"/>
</dbReference>
<keyword evidence="2 10" id="KW-0732">Signal</keyword>
<dbReference type="PROSITE" id="PS50198">
    <property type="entry name" value="PPIC_PPIASE_2"/>
    <property type="match status" value="1"/>
</dbReference>
<dbReference type="InterPro" id="IPR046357">
    <property type="entry name" value="PPIase_dom_sf"/>
</dbReference>
<dbReference type="InterPro" id="IPR027304">
    <property type="entry name" value="Trigger_fact/SurA_dom_sf"/>
</dbReference>
<evidence type="ECO:0000256" key="6">
    <source>
        <dbReference type="ARBA" id="ARBA00023235"/>
    </source>
</evidence>
<organism evidence="12 13">
    <name type="scientific">Pelagerythrobacter marinus</name>
    <dbReference type="NCBI Taxonomy" id="538382"/>
    <lineage>
        <taxon>Bacteria</taxon>
        <taxon>Pseudomonadati</taxon>
        <taxon>Pseudomonadota</taxon>
        <taxon>Alphaproteobacteria</taxon>
        <taxon>Sphingomonadales</taxon>
        <taxon>Erythrobacteraceae</taxon>
        <taxon>Pelagerythrobacter</taxon>
    </lineage>
</organism>
<dbReference type="SUPFAM" id="SSF109998">
    <property type="entry name" value="Triger factor/SurA peptide-binding domain-like"/>
    <property type="match status" value="1"/>
</dbReference>
<name>A0ABW9UR37_9SPHN</name>
<feature type="chain" id="PRO_5046049522" description="Parvulin-like PPIase" evidence="10">
    <location>
        <begin position="28"/>
        <end position="442"/>
    </location>
</feature>
<dbReference type="PANTHER" id="PTHR47637:SF1">
    <property type="entry name" value="CHAPERONE SURA"/>
    <property type="match status" value="1"/>
</dbReference>
<evidence type="ECO:0000256" key="2">
    <source>
        <dbReference type="ARBA" id="ARBA00022729"/>
    </source>
</evidence>
<dbReference type="PANTHER" id="PTHR47637">
    <property type="entry name" value="CHAPERONE SURA"/>
    <property type="match status" value="1"/>
</dbReference>
<keyword evidence="3" id="KW-0574">Periplasm</keyword>
<keyword evidence="6 9" id="KW-0413">Isomerase</keyword>